<reference evidence="1" key="1">
    <citation type="journal article" date="2021" name="Proc. Natl. Acad. Sci. U.S.A.">
        <title>A Catalog of Tens of Thousands of Viruses from Human Metagenomes Reveals Hidden Associations with Chronic Diseases.</title>
        <authorList>
            <person name="Tisza M.J."/>
            <person name="Buck C.B."/>
        </authorList>
    </citation>
    <scope>NUCLEOTIDE SEQUENCE</scope>
    <source>
        <strain evidence="1">Ct1Uu26</strain>
    </source>
</reference>
<sequence length="83" mass="9443">MSIAEGSITAEVGDTLNLDVRNTNHYFNFQGEVIVQGKQISYNNATKRVSYALGDELVYSYGFLQRQKNLTQEIRLLKLKNLT</sequence>
<proteinExistence type="predicted"/>
<dbReference type="EMBL" id="BK015840">
    <property type="protein sequence ID" value="DAE27501.1"/>
    <property type="molecule type" value="Genomic_DNA"/>
</dbReference>
<organism evidence="1">
    <name type="scientific">virus sp. ct1Uu26</name>
    <dbReference type="NCBI Taxonomy" id="2826789"/>
    <lineage>
        <taxon>Viruses</taxon>
    </lineage>
</organism>
<protein>
    <submittedName>
        <fullName evidence="1">Uncharacterized protein</fullName>
    </submittedName>
</protein>
<name>A0A8S5R8X6_9VIRU</name>
<evidence type="ECO:0000313" key="1">
    <source>
        <dbReference type="EMBL" id="DAE27501.1"/>
    </source>
</evidence>
<accession>A0A8S5R8X6</accession>